<keyword evidence="1" id="KW-0479">Metal-binding</keyword>
<dbReference type="PANTHER" id="PTHR24379:SF121">
    <property type="entry name" value="C2H2-TYPE DOMAIN-CONTAINING PROTEIN"/>
    <property type="match status" value="1"/>
</dbReference>
<dbReference type="AlphaFoldDB" id="A0A6M3HXQ3"/>
<dbReference type="FunFam" id="3.30.160.60:FF:000358">
    <property type="entry name" value="zinc finger protein 24"/>
    <property type="match status" value="1"/>
</dbReference>
<dbReference type="PANTHER" id="PTHR24379">
    <property type="entry name" value="KRAB AND ZINC FINGER DOMAIN-CONTAINING"/>
    <property type="match status" value="1"/>
</dbReference>
<evidence type="ECO:0000256" key="4">
    <source>
        <dbReference type="ARBA" id="ARBA00022833"/>
    </source>
</evidence>
<dbReference type="RefSeq" id="WP_172106569.1">
    <property type="nucleotide sequence ID" value="NZ_CP038017.1"/>
</dbReference>
<accession>A0A6M3HXQ3</accession>
<keyword evidence="4" id="KW-0862">Zinc</keyword>
<dbReference type="SMART" id="SM00355">
    <property type="entry name" value="ZnF_C2H2"/>
    <property type="match status" value="9"/>
</dbReference>
<feature type="domain" description="C2H2-type" evidence="6">
    <location>
        <begin position="844"/>
        <end position="873"/>
    </location>
</feature>
<feature type="domain" description="C2H2-type" evidence="6">
    <location>
        <begin position="785"/>
        <end position="814"/>
    </location>
</feature>
<evidence type="ECO:0000259" key="6">
    <source>
        <dbReference type="PROSITE" id="PS50157"/>
    </source>
</evidence>
<feature type="domain" description="C2H2-type" evidence="6">
    <location>
        <begin position="756"/>
        <end position="785"/>
    </location>
</feature>
<evidence type="ECO:0000313" key="8">
    <source>
        <dbReference type="Proteomes" id="UP000503320"/>
    </source>
</evidence>
<feature type="domain" description="C2H2-type" evidence="6">
    <location>
        <begin position="815"/>
        <end position="844"/>
    </location>
</feature>
<evidence type="ECO:0000256" key="1">
    <source>
        <dbReference type="ARBA" id="ARBA00022723"/>
    </source>
</evidence>
<dbReference type="GO" id="GO:0008270">
    <property type="term" value="F:zinc ion binding"/>
    <property type="evidence" value="ECO:0007669"/>
    <property type="project" value="UniProtKB-KW"/>
</dbReference>
<proteinExistence type="predicted"/>
<evidence type="ECO:0000256" key="5">
    <source>
        <dbReference type="PROSITE-ProRule" id="PRU00042"/>
    </source>
</evidence>
<sequence>MLYNLHVPEGFKDFLNTIAADIYVIPWSEKLVSLVYESTGFKIAFGYTEYGYLKFGKIKPTVVKEAKAIAAKNQLLRDNKYIIPKLSVDACKQQLQPEELVNLIDNPKDNLLRPFLPDIDGGALLLVCKVTKLILAVLVYDTPIDHRLHCYYNWGNSGNNKPKYPKQNFVHISYLYSSNAVYKEKQEFEGKKSGFFANGYARVLLSVFCYNYKTELESTDKALEYYGIMFNNPNKYSQNPRAKSGLTKIEYNHNDGKEIFDNLFKTFWDKQDFGELVKFIKQLHLTTLKLNNQNSLDIARSLRKDLLTAQEINFLLSKNIINRSSPYFKKKIKSITNYISKIIIISRIVRSKFNGENKLKFSKDILPEVDKFYKFKQTQVFSDRSNINLSKEVIDLLIKALHYEPPSKTPRKPPDNQRYKISNYKDVESDGNCFYRAVLRAARDNNSAHLLPINRASDEAIIQAMRYDLLQVFDSYNFQQALRNSGYNAGNLANIRSSLIQMGNWNNSAGDLAPQLLSLAYPGLSINIVSTYVGGNNMQTVGNGHNIITLGYTGDHYFAGQLVENNVSVLNVNKIQQSNLKINKPQKLTSPVENLSKQSSYNIVGQKRKGYDLSPYTLEQEIRIDLSQQNQTHTSGLYDCTFLGCGRSFPYPSILNVHMRAHTGERPYLCAFPGCEKTFKQLGGLQIHILSHTGERPYKCDYCDKAFINLSHLKRHQRIHTQERPYKCDFEGCGKSFKVSTQLIQHKRIHTGERPYVCNFEDCSTSFSKLNELKIHMRTHTGEKYECDFEGCDYYTIRPSDLTKHQRIHTKKEKYECDFEGCDYYTIRSSDLIRHKQRHIKKKYECDFESCDYYATRLGDLTKHKRIHTGERPYVCNFEDCGTSFSTSIELKTHMRTHTGGEI</sequence>
<dbReference type="InterPro" id="IPR036236">
    <property type="entry name" value="Znf_C2H2_sf"/>
</dbReference>
<protein>
    <submittedName>
        <fullName evidence="7">C2H2-type zinc finger protein</fullName>
    </submittedName>
</protein>
<dbReference type="CDD" id="cd22744">
    <property type="entry name" value="OTU"/>
    <property type="match status" value="1"/>
</dbReference>
<dbReference type="Proteomes" id="UP000503320">
    <property type="component" value="Chromosome"/>
</dbReference>
<keyword evidence="3 5" id="KW-0863">Zinc-finger</keyword>
<dbReference type="PROSITE" id="PS50157">
    <property type="entry name" value="ZINC_FINGER_C2H2_2"/>
    <property type="match status" value="9"/>
</dbReference>
<dbReference type="SUPFAM" id="SSF57667">
    <property type="entry name" value="beta-beta-alpha zinc fingers"/>
    <property type="match status" value="4"/>
</dbReference>
<dbReference type="EMBL" id="CP038017">
    <property type="protein sequence ID" value="QIV94416.1"/>
    <property type="molecule type" value="Genomic_DNA"/>
</dbReference>
<evidence type="ECO:0000313" key="7">
    <source>
        <dbReference type="EMBL" id="QIV94416.1"/>
    </source>
</evidence>
<dbReference type="InterPro" id="IPR013087">
    <property type="entry name" value="Znf_C2H2_type"/>
</dbReference>
<keyword evidence="2" id="KW-0677">Repeat</keyword>
<dbReference type="FunFam" id="3.30.160.60:FF:000125">
    <property type="entry name" value="Putative zinc finger protein 143"/>
    <property type="match status" value="4"/>
</dbReference>
<evidence type="ECO:0000256" key="2">
    <source>
        <dbReference type="ARBA" id="ARBA00022737"/>
    </source>
</evidence>
<dbReference type="Gene3D" id="3.30.160.60">
    <property type="entry name" value="Classic Zinc Finger"/>
    <property type="match status" value="8"/>
</dbReference>
<dbReference type="Gene3D" id="3.90.70.80">
    <property type="match status" value="1"/>
</dbReference>
<name>A0A6M3HXQ3_9GAMM</name>
<feature type="domain" description="C2H2-type" evidence="6">
    <location>
        <begin position="698"/>
        <end position="725"/>
    </location>
</feature>
<evidence type="ECO:0000256" key="3">
    <source>
        <dbReference type="ARBA" id="ARBA00022771"/>
    </source>
</evidence>
<gene>
    <name evidence="7" type="ORF">E3E15_03185</name>
</gene>
<dbReference type="KEGG" id="afri:E3E15_03185"/>
<dbReference type="PROSITE" id="PS00028">
    <property type="entry name" value="ZINC_FINGER_C2H2_1"/>
    <property type="match status" value="6"/>
</dbReference>
<feature type="domain" description="C2H2-type" evidence="6">
    <location>
        <begin position="638"/>
        <end position="667"/>
    </location>
</feature>
<reference evidence="7 8" key="1">
    <citation type="submission" date="2019-03" db="EMBL/GenBank/DDBJ databases">
        <title>Complete Genome Sequence of Allofrancisella frigidaquae Strain SYSU 10HL1970 Isolated from Water-Cooling Systems in China.</title>
        <authorList>
            <person name="Ohrman C."/>
            <person name="Uneklint I."/>
            <person name="Sjodin A."/>
        </authorList>
    </citation>
    <scope>NUCLEOTIDE SEQUENCE [LARGE SCALE GENOMIC DNA]</scope>
    <source>
        <strain evidence="7 8">SYSU 10HL1970</strain>
    </source>
</reference>
<dbReference type="Pfam" id="PF00096">
    <property type="entry name" value="zf-C2H2"/>
    <property type="match status" value="5"/>
</dbReference>
<feature type="domain" description="C2H2-type" evidence="6">
    <location>
        <begin position="668"/>
        <end position="697"/>
    </location>
</feature>
<keyword evidence="8" id="KW-1185">Reference proteome</keyword>
<feature type="domain" description="C2H2-type" evidence="6">
    <location>
        <begin position="726"/>
        <end position="755"/>
    </location>
</feature>
<organism evidence="7 8">
    <name type="scientific">Allofrancisella frigidaquae</name>
    <dbReference type="NCBI Taxonomy" id="1085644"/>
    <lineage>
        <taxon>Bacteria</taxon>
        <taxon>Pseudomonadati</taxon>
        <taxon>Pseudomonadota</taxon>
        <taxon>Gammaproteobacteria</taxon>
        <taxon>Thiotrichales</taxon>
        <taxon>Francisellaceae</taxon>
        <taxon>Allofrancisella</taxon>
    </lineage>
</organism>
<feature type="domain" description="C2H2-type" evidence="6">
    <location>
        <begin position="874"/>
        <end position="903"/>
    </location>
</feature>